<keyword evidence="7" id="KW-1185">Reference proteome</keyword>
<dbReference type="RefSeq" id="WP_246420591.1">
    <property type="nucleotide sequence ID" value="NZ_BAAAKM010000115.1"/>
</dbReference>
<dbReference type="InterPro" id="IPR011098">
    <property type="entry name" value="G5_dom"/>
</dbReference>
<dbReference type="AlphaFoldDB" id="A0A840WT38"/>
<evidence type="ECO:0000256" key="4">
    <source>
        <dbReference type="SAM" id="MobiDB-lite"/>
    </source>
</evidence>
<accession>A0A840WT38</accession>
<dbReference type="GO" id="GO:0016787">
    <property type="term" value="F:hydrolase activity"/>
    <property type="evidence" value="ECO:0007669"/>
    <property type="project" value="UniProtKB-KW"/>
</dbReference>
<feature type="compositionally biased region" description="Basic residues" evidence="4">
    <location>
        <begin position="1"/>
        <end position="21"/>
    </location>
</feature>
<feature type="region of interest" description="Disordered" evidence="4">
    <location>
        <begin position="1"/>
        <end position="23"/>
    </location>
</feature>
<feature type="region of interest" description="Disordered" evidence="4">
    <location>
        <begin position="298"/>
        <end position="317"/>
    </location>
</feature>
<keyword evidence="3" id="KW-0378">Hydrolase</keyword>
<evidence type="ECO:0000256" key="3">
    <source>
        <dbReference type="ARBA" id="ARBA00022801"/>
    </source>
</evidence>
<gene>
    <name evidence="6" type="ORF">HNR07_006262</name>
</gene>
<proteinExistence type="inferred from homology"/>
<dbReference type="InterPro" id="IPR007137">
    <property type="entry name" value="DUF348"/>
</dbReference>
<dbReference type="InterPro" id="IPR010618">
    <property type="entry name" value="RPF"/>
</dbReference>
<comment type="caution">
    <text evidence="6">The sequence shown here is derived from an EMBL/GenBank/DDBJ whole genome shotgun (WGS) entry which is preliminary data.</text>
</comment>
<dbReference type="Pfam" id="PF03990">
    <property type="entry name" value="DUF348"/>
    <property type="match status" value="3"/>
</dbReference>
<evidence type="ECO:0000256" key="1">
    <source>
        <dbReference type="ARBA" id="ARBA00010830"/>
    </source>
</evidence>
<sequence>MPRKPGKNRSGRRSKGRRRSRGALPLSVPVLAAALAGTLAVTGAGTALAMEKTVSLDANGEEAMVRTFGSTVQDVLDSAGVELGEHDVVAPSTDTTVSGGDHVVVRSPRELTVDLDGHARAHRVHAATLGEALHQIGLDPAGVELSQEHDTPVPEDGLTVSAERAPRMVVMYDTVRSETRTNGGTVSAVLDAAGVEVGEHDIVTPDPHAPAETDMVVRVTPALGEPETEEVVIEAETVERENPDLPEGETEVITEPEDGLKEITTLLVLRHGEEVEHELSEEIVTEPVEGLVEIGTKAEEDDTATPPQGGGEAGGLNWAGLAECESGGNPTAVNSAGGYYGLYQFSTSTWASVGGSGLPSEASPAEQTQRAQQLYDTVGGHWQSQWPHCGVHLFD</sequence>
<dbReference type="SUPFAM" id="SSF53955">
    <property type="entry name" value="Lysozyme-like"/>
    <property type="match status" value="1"/>
</dbReference>
<comment type="similarity">
    <text evidence="1">Belongs to the transglycosylase family. Rpf subfamily.</text>
</comment>
<organism evidence="6 7">
    <name type="scientific">Nocardiopsis metallicus</name>
    <dbReference type="NCBI Taxonomy" id="179819"/>
    <lineage>
        <taxon>Bacteria</taxon>
        <taxon>Bacillati</taxon>
        <taxon>Actinomycetota</taxon>
        <taxon>Actinomycetes</taxon>
        <taxon>Streptosporangiales</taxon>
        <taxon>Nocardiopsidaceae</taxon>
        <taxon>Nocardiopsis</taxon>
    </lineage>
</organism>
<dbReference type="PROSITE" id="PS51109">
    <property type="entry name" value="G5"/>
    <property type="match status" value="1"/>
</dbReference>
<dbReference type="InterPro" id="IPR023346">
    <property type="entry name" value="Lysozyme-like_dom_sf"/>
</dbReference>
<dbReference type="CDD" id="cd13925">
    <property type="entry name" value="RPF"/>
    <property type="match status" value="1"/>
</dbReference>
<dbReference type="Gene3D" id="2.20.230.10">
    <property type="entry name" value="Resuscitation-promoting factor rpfb"/>
    <property type="match status" value="1"/>
</dbReference>
<protein>
    <submittedName>
        <fullName evidence="6">Uncharacterized protein YabE (DUF348 family)</fullName>
    </submittedName>
</protein>
<reference evidence="6 7" key="1">
    <citation type="submission" date="2020-08" db="EMBL/GenBank/DDBJ databases">
        <title>Sequencing the genomes of 1000 actinobacteria strains.</title>
        <authorList>
            <person name="Klenk H.-P."/>
        </authorList>
    </citation>
    <scope>NUCLEOTIDE SEQUENCE [LARGE SCALE GENOMIC DNA]</scope>
    <source>
        <strain evidence="6 7">DSM 44598</strain>
    </source>
</reference>
<dbReference type="SMART" id="SM01208">
    <property type="entry name" value="G5"/>
    <property type="match status" value="1"/>
</dbReference>
<evidence type="ECO:0000313" key="6">
    <source>
        <dbReference type="EMBL" id="MBB5495125.1"/>
    </source>
</evidence>
<dbReference type="EMBL" id="JACHDO010000001">
    <property type="protein sequence ID" value="MBB5495125.1"/>
    <property type="molecule type" value="Genomic_DNA"/>
</dbReference>
<dbReference type="Pfam" id="PF06737">
    <property type="entry name" value="Transglycosylas"/>
    <property type="match status" value="1"/>
</dbReference>
<dbReference type="Proteomes" id="UP000579647">
    <property type="component" value="Unassembled WGS sequence"/>
</dbReference>
<evidence type="ECO:0000259" key="5">
    <source>
        <dbReference type="PROSITE" id="PS51109"/>
    </source>
</evidence>
<evidence type="ECO:0000313" key="7">
    <source>
        <dbReference type="Proteomes" id="UP000579647"/>
    </source>
</evidence>
<evidence type="ECO:0000256" key="2">
    <source>
        <dbReference type="ARBA" id="ARBA00022729"/>
    </source>
</evidence>
<dbReference type="Gene3D" id="1.10.530.10">
    <property type="match status" value="1"/>
</dbReference>
<dbReference type="Pfam" id="PF07501">
    <property type="entry name" value="G5"/>
    <property type="match status" value="1"/>
</dbReference>
<name>A0A840WT38_9ACTN</name>
<keyword evidence="2" id="KW-0732">Signal</keyword>
<feature type="domain" description="G5" evidence="5">
    <location>
        <begin position="216"/>
        <end position="298"/>
    </location>
</feature>